<keyword evidence="1" id="KW-1133">Transmembrane helix</keyword>
<organism evidence="2 3">
    <name type="scientific">Pendulispora brunnea</name>
    <dbReference type="NCBI Taxonomy" id="2905690"/>
    <lineage>
        <taxon>Bacteria</taxon>
        <taxon>Pseudomonadati</taxon>
        <taxon>Myxococcota</taxon>
        <taxon>Myxococcia</taxon>
        <taxon>Myxococcales</taxon>
        <taxon>Sorangiineae</taxon>
        <taxon>Pendulisporaceae</taxon>
        <taxon>Pendulispora</taxon>
    </lineage>
</organism>
<keyword evidence="3" id="KW-1185">Reference proteome</keyword>
<dbReference type="RefSeq" id="WP_394845073.1">
    <property type="nucleotide sequence ID" value="NZ_CP089982.1"/>
</dbReference>
<keyword evidence="1" id="KW-0812">Transmembrane</keyword>
<feature type="transmembrane region" description="Helical" evidence="1">
    <location>
        <begin position="96"/>
        <end position="118"/>
    </location>
</feature>
<feature type="transmembrane region" description="Helical" evidence="1">
    <location>
        <begin position="37"/>
        <end position="56"/>
    </location>
</feature>
<evidence type="ECO:0000313" key="2">
    <source>
        <dbReference type="EMBL" id="WXA94467.1"/>
    </source>
</evidence>
<keyword evidence="1" id="KW-0472">Membrane</keyword>
<gene>
    <name evidence="2" type="ORF">LZC95_49475</name>
</gene>
<sequence length="128" mass="14584">MMPTREKVLYHQIHPAKLAVDFSTSFASTWLGWQHELWTGLLVAFGPSVVVTMAMLRWMDFSKQRDSSFGHYVAFHMTPGATAVRSGGQLVMWMGAWLHLVWAIPAGFIVILLGWTYSLPSWYARQKP</sequence>
<evidence type="ECO:0000256" key="1">
    <source>
        <dbReference type="SAM" id="Phobius"/>
    </source>
</evidence>
<accession>A0ABZ2K700</accession>
<name>A0ABZ2K700_9BACT</name>
<evidence type="ECO:0000313" key="3">
    <source>
        <dbReference type="Proteomes" id="UP001379533"/>
    </source>
</evidence>
<reference evidence="2 3" key="1">
    <citation type="submission" date="2021-12" db="EMBL/GenBank/DDBJ databases">
        <title>Discovery of the Pendulisporaceae a myxobacterial family with distinct sporulation behavior and unique specialized metabolism.</title>
        <authorList>
            <person name="Garcia R."/>
            <person name="Popoff A."/>
            <person name="Bader C.D."/>
            <person name="Loehr J."/>
            <person name="Walesch S."/>
            <person name="Walt C."/>
            <person name="Boldt J."/>
            <person name="Bunk B."/>
            <person name="Haeckl F.J.F.P.J."/>
            <person name="Gunesch A.P."/>
            <person name="Birkelbach J."/>
            <person name="Nuebel U."/>
            <person name="Pietschmann T."/>
            <person name="Bach T."/>
            <person name="Mueller R."/>
        </authorList>
    </citation>
    <scope>NUCLEOTIDE SEQUENCE [LARGE SCALE GENOMIC DNA]</scope>
    <source>
        <strain evidence="2 3">MSr12523</strain>
    </source>
</reference>
<proteinExistence type="predicted"/>
<dbReference type="EMBL" id="CP089982">
    <property type="protein sequence ID" value="WXA94467.1"/>
    <property type="molecule type" value="Genomic_DNA"/>
</dbReference>
<dbReference type="Proteomes" id="UP001379533">
    <property type="component" value="Chromosome"/>
</dbReference>
<protein>
    <submittedName>
        <fullName evidence="2">Uncharacterized protein</fullName>
    </submittedName>
</protein>